<accession>A0ABS1C5Z8</accession>
<evidence type="ECO:0000313" key="2">
    <source>
        <dbReference type="Proteomes" id="UP000644147"/>
    </source>
</evidence>
<organism evidence="1 2">
    <name type="scientific">Adhaeribacter terrigena</name>
    <dbReference type="NCBI Taxonomy" id="2793070"/>
    <lineage>
        <taxon>Bacteria</taxon>
        <taxon>Pseudomonadati</taxon>
        <taxon>Bacteroidota</taxon>
        <taxon>Cytophagia</taxon>
        <taxon>Cytophagales</taxon>
        <taxon>Hymenobacteraceae</taxon>
        <taxon>Adhaeribacter</taxon>
    </lineage>
</organism>
<sequence>MFMESYFPLTKKDDYYTFKAYLPTINKSAIAAGSVVGGLAGGLVAHALTANHEEVDFAINMITGKPVRIQDYNPQADINKAAKIFVYRKASKQAREKLSLYVNDSLYAEIFPLTYQELNFKYPVSEVKICLNGTDQHCLKITPSTADAKYLEVSLGKKPGSKPEILIIPEKVGKYYLNIVKRHQDKPKK</sequence>
<dbReference type="EMBL" id="JAEHFX010000011">
    <property type="protein sequence ID" value="MBK0404738.1"/>
    <property type="molecule type" value="Genomic_DNA"/>
</dbReference>
<evidence type="ECO:0000313" key="1">
    <source>
        <dbReference type="EMBL" id="MBK0404738.1"/>
    </source>
</evidence>
<proteinExistence type="predicted"/>
<protein>
    <submittedName>
        <fullName evidence="1">Uncharacterized protein</fullName>
    </submittedName>
</protein>
<dbReference type="Proteomes" id="UP000644147">
    <property type="component" value="Unassembled WGS sequence"/>
</dbReference>
<name>A0ABS1C5Z8_9BACT</name>
<comment type="caution">
    <text evidence="1">The sequence shown here is derived from an EMBL/GenBank/DDBJ whole genome shotgun (WGS) entry which is preliminary data.</text>
</comment>
<reference evidence="1 2" key="1">
    <citation type="submission" date="2020-12" db="EMBL/GenBank/DDBJ databases">
        <title>Bacterial novel species Adhaeribacter sp. BT258 isolated from soil.</title>
        <authorList>
            <person name="Jung H.-Y."/>
        </authorList>
    </citation>
    <scope>NUCLEOTIDE SEQUENCE [LARGE SCALE GENOMIC DNA]</scope>
    <source>
        <strain evidence="1 2">BT258</strain>
    </source>
</reference>
<keyword evidence="2" id="KW-1185">Reference proteome</keyword>
<gene>
    <name evidence="1" type="ORF">I5M27_17220</name>
</gene>